<evidence type="ECO:0000313" key="3">
    <source>
        <dbReference type="EMBL" id="NKI87941.1"/>
    </source>
</evidence>
<evidence type="ECO:0000256" key="2">
    <source>
        <dbReference type="SAM" id="Phobius"/>
    </source>
</evidence>
<keyword evidence="2" id="KW-0472">Membrane</keyword>
<keyword evidence="4" id="KW-1185">Reference proteome</keyword>
<keyword evidence="2" id="KW-0812">Transmembrane</keyword>
<protein>
    <submittedName>
        <fullName evidence="3">Uncharacterized protein</fullName>
    </submittedName>
</protein>
<keyword evidence="2" id="KW-1133">Transmembrane helix</keyword>
<organism evidence="3 4">
    <name type="scientific">Hymenobacter artigasi</name>
    <dbReference type="NCBI Taxonomy" id="2719616"/>
    <lineage>
        <taxon>Bacteria</taxon>
        <taxon>Pseudomonadati</taxon>
        <taxon>Bacteroidota</taxon>
        <taxon>Cytophagia</taxon>
        <taxon>Cytophagales</taxon>
        <taxon>Hymenobacteraceae</taxon>
        <taxon>Hymenobacter</taxon>
    </lineage>
</organism>
<accession>A0ABX1HFW8</accession>
<gene>
    <name evidence="3" type="ORF">HBN54_000520</name>
</gene>
<name>A0ABX1HFW8_9BACT</name>
<evidence type="ECO:0000256" key="1">
    <source>
        <dbReference type="SAM" id="MobiDB-lite"/>
    </source>
</evidence>
<evidence type="ECO:0000313" key="4">
    <source>
        <dbReference type="Proteomes" id="UP000717634"/>
    </source>
</evidence>
<feature type="transmembrane region" description="Helical" evidence="2">
    <location>
        <begin position="101"/>
        <end position="122"/>
    </location>
</feature>
<feature type="transmembrane region" description="Helical" evidence="2">
    <location>
        <begin position="129"/>
        <end position="152"/>
    </location>
</feature>
<dbReference type="EMBL" id="JAAVTK010000001">
    <property type="protein sequence ID" value="NKI87941.1"/>
    <property type="molecule type" value="Genomic_DNA"/>
</dbReference>
<proteinExistence type="predicted"/>
<dbReference type="Proteomes" id="UP000717634">
    <property type="component" value="Unassembled WGS sequence"/>
</dbReference>
<sequence>MEDYAAKMLLKTDAALREYVTGHVQYREAAVLAALDELRRRGQPAPEEAALRPSLEAGAAAQRPLDEAAAEAAQERTRPAETPDAVEPDETAPALYSPVTIVLFSVPFTFIAGGVLLGLNLWRLGRKRALLGLVAFIVAYLLAGVLALSWALPRYGLSPWYGPLFNLPAILAYVLWFWPRYVGQPVYRSRSWLPPLLVCFALAYGAQRFQSYMLKQQPKEMQQEFERMMPKE</sequence>
<dbReference type="RefSeq" id="WP_168671572.1">
    <property type="nucleotide sequence ID" value="NZ_JAAVTK010000001.1"/>
</dbReference>
<comment type="caution">
    <text evidence="3">The sequence shown here is derived from an EMBL/GenBank/DDBJ whole genome shotgun (WGS) entry which is preliminary data.</text>
</comment>
<reference evidence="3 4" key="1">
    <citation type="submission" date="2020-03" db="EMBL/GenBank/DDBJ databases">
        <title>Genomic Encyclopedia of Type Strains, Phase IV (KMG-V): Genome sequencing to study the core and pangenomes of soil and plant-associated prokaryotes.</title>
        <authorList>
            <person name="Whitman W."/>
        </authorList>
    </citation>
    <scope>NUCLEOTIDE SEQUENCE [LARGE SCALE GENOMIC DNA]</scope>
    <source>
        <strain evidence="3 4">1B</strain>
    </source>
</reference>
<feature type="transmembrane region" description="Helical" evidence="2">
    <location>
        <begin position="158"/>
        <end position="179"/>
    </location>
</feature>
<feature type="region of interest" description="Disordered" evidence="1">
    <location>
        <begin position="66"/>
        <end position="90"/>
    </location>
</feature>